<dbReference type="AlphaFoldDB" id="A0A7T7JBK7"/>
<protein>
    <submittedName>
        <fullName evidence="1">Uncharacterized protein</fullName>
    </submittedName>
</protein>
<gene>
    <name evidence="1" type="ORF">G3M56_009185</name>
</gene>
<evidence type="ECO:0000313" key="2">
    <source>
        <dbReference type="Proteomes" id="UP000475117"/>
    </source>
</evidence>
<organism evidence="1 2">
    <name type="scientific">Sulfuriroseicoccus oceanibius</name>
    <dbReference type="NCBI Taxonomy" id="2707525"/>
    <lineage>
        <taxon>Bacteria</taxon>
        <taxon>Pseudomonadati</taxon>
        <taxon>Verrucomicrobiota</taxon>
        <taxon>Verrucomicrobiia</taxon>
        <taxon>Verrucomicrobiales</taxon>
        <taxon>Verrucomicrobiaceae</taxon>
        <taxon>Sulfuriroseicoccus</taxon>
    </lineage>
</organism>
<accession>A0A7T7JBK7</accession>
<dbReference type="KEGG" id="soa:G3M56_009185"/>
<evidence type="ECO:0000313" key="1">
    <source>
        <dbReference type="EMBL" id="QQL44066.1"/>
    </source>
</evidence>
<sequence>MSVLRSFFDGMCDAPNLVKDLEGGVERTSHDVVSHYIDDLDTNFPVTTEHLMMICDAFTTGDLTAQMIQQIAFAMMADDYLEWNNETSDGQRVAEVIGWWDSPEINYPITESTITKFRHYLCTGESQFTREDLAPDLSRKG</sequence>
<proteinExistence type="predicted"/>
<dbReference type="Proteomes" id="UP000475117">
    <property type="component" value="Chromosome"/>
</dbReference>
<keyword evidence="2" id="KW-1185">Reference proteome</keyword>
<dbReference type="EMBL" id="CP066776">
    <property type="protein sequence ID" value="QQL44066.1"/>
    <property type="molecule type" value="Genomic_DNA"/>
</dbReference>
<reference evidence="1 2" key="1">
    <citation type="submission" date="2020-12" db="EMBL/GenBank/DDBJ databases">
        <title>Sulforoseuscoccus oceanibium gen. nov., sp. nov., a representative of the phylum Verrucomicrobia with special cytoplasmic membrane, and proposal of Sulforoseuscoccusaceae fam. nov.</title>
        <authorList>
            <person name="Xi F."/>
        </authorList>
    </citation>
    <scope>NUCLEOTIDE SEQUENCE [LARGE SCALE GENOMIC DNA]</scope>
    <source>
        <strain evidence="1 2">T37</strain>
    </source>
</reference>
<name>A0A7T7JBK7_9BACT</name>
<dbReference type="RefSeq" id="WP_235203347.1">
    <property type="nucleotide sequence ID" value="NZ_CP066776.1"/>
</dbReference>